<reference evidence="4 5" key="1">
    <citation type="submission" date="2019-10" db="EMBL/GenBank/DDBJ databases">
        <title>Whole genome shotgun sequence of Acrocarpospora macrocephala NBRC 16266.</title>
        <authorList>
            <person name="Ichikawa N."/>
            <person name="Kimura A."/>
            <person name="Kitahashi Y."/>
            <person name="Komaki H."/>
            <person name="Oguchi A."/>
        </authorList>
    </citation>
    <scope>NUCLEOTIDE SEQUENCE [LARGE SCALE GENOMIC DNA]</scope>
    <source>
        <strain evidence="4 5">NBRC 16266</strain>
    </source>
</reference>
<evidence type="ECO:0000256" key="2">
    <source>
        <dbReference type="ARBA" id="ARBA00023315"/>
    </source>
</evidence>
<evidence type="ECO:0000313" key="5">
    <source>
        <dbReference type="Proteomes" id="UP000331127"/>
    </source>
</evidence>
<dbReference type="AlphaFoldDB" id="A0A5M3WLV7"/>
<dbReference type="PROSITE" id="PS51186">
    <property type="entry name" value="GNAT"/>
    <property type="match status" value="1"/>
</dbReference>
<dbReference type="InterPro" id="IPR000182">
    <property type="entry name" value="GNAT_dom"/>
</dbReference>
<dbReference type="GO" id="GO:0016747">
    <property type="term" value="F:acyltransferase activity, transferring groups other than amino-acyl groups"/>
    <property type="evidence" value="ECO:0007669"/>
    <property type="project" value="InterPro"/>
</dbReference>
<sequence length="201" mass="22187">MTWCPVWSSPSVLPNADSTHRGEPLSRRVRRAVPQDAAILAAVQLASWQAAFRGLLPEEYLANLDDKAFQARWDDSLATSQWPSSGTLVAEEAGRAVGYTRFYPTDDDDDDSAAVGTVGSLYTLPEVWGTGVGKVLMTAVVDALTGAGYSEATLWVLRGNRRAREFYRRQGWSEDGGLTEDLSDGFLVTKLRYRRLLAERL</sequence>
<feature type="domain" description="N-acetyltransferase" evidence="3">
    <location>
        <begin position="27"/>
        <end position="193"/>
    </location>
</feature>
<evidence type="ECO:0000313" key="4">
    <source>
        <dbReference type="EMBL" id="GES07278.1"/>
    </source>
</evidence>
<keyword evidence="1 4" id="KW-0808">Transferase</keyword>
<dbReference type="PANTHER" id="PTHR43877:SF2">
    <property type="entry name" value="AMINOALKYLPHOSPHONATE N-ACETYLTRANSFERASE-RELATED"/>
    <property type="match status" value="1"/>
</dbReference>
<name>A0A5M3WLV7_9ACTN</name>
<gene>
    <name evidence="4" type="ORF">Amac_008730</name>
</gene>
<keyword evidence="2" id="KW-0012">Acyltransferase</keyword>
<proteinExistence type="predicted"/>
<dbReference type="InterPro" id="IPR016181">
    <property type="entry name" value="Acyl_CoA_acyltransferase"/>
</dbReference>
<dbReference type="CDD" id="cd04301">
    <property type="entry name" value="NAT_SF"/>
    <property type="match status" value="1"/>
</dbReference>
<dbReference type="OrthoDB" id="5243635at2"/>
<dbReference type="Pfam" id="PF00583">
    <property type="entry name" value="Acetyltransf_1"/>
    <property type="match status" value="1"/>
</dbReference>
<dbReference type="Proteomes" id="UP000331127">
    <property type="component" value="Unassembled WGS sequence"/>
</dbReference>
<accession>A0A5M3WLV7</accession>
<organism evidence="4 5">
    <name type="scientific">Acrocarpospora macrocephala</name>
    <dbReference type="NCBI Taxonomy" id="150177"/>
    <lineage>
        <taxon>Bacteria</taxon>
        <taxon>Bacillati</taxon>
        <taxon>Actinomycetota</taxon>
        <taxon>Actinomycetes</taxon>
        <taxon>Streptosporangiales</taxon>
        <taxon>Streptosporangiaceae</taxon>
        <taxon>Acrocarpospora</taxon>
    </lineage>
</organism>
<dbReference type="InterPro" id="IPR050832">
    <property type="entry name" value="Bact_Acetyltransf"/>
</dbReference>
<protein>
    <submittedName>
        <fullName evidence="4">N-acetyltransferase</fullName>
    </submittedName>
</protein>
<keyword evidence="5" id="KW-1185">Reference proteome</keyword>
<dbReference type="Gene3D" id="3.40.630.30">
    <property type="match status" value="1"/>
</dbReference>
<dbReference type="PANTHER" id="PTHR43877">
    <property type="entry name" value="AMINOALKYLPHOSPHONATE N-ACETYLTRANSFERASE-RELATED-RELATED"/>
    <property type="match status" value="1"/>
</dbReference>
<evidence type="ECO:0000259" key="3">
    <source>
        <dbReference type="PROSITE" id="PS51186"/>
    </source>
</evidence>
<comment type="caution">
    <text evidence="4">The sequence shown here is derived from an EMBL/GenBank/DDBJ whole genome shotgun (WGS) entry which is preliminary data.</text>
</comment>
<evidence type="ECO:0000256" key="1">
    <source>
        <dbReference type="ARBA" id="ARBA00022679"/>
    </source>
</evidence>
<dbReference type="EMBL" id="BLAE01000005">
    <property type="protein sequence ID" value="GES07278.1"/>
    <property type="molecule type" value="Genomic_DNA"/>
</dbReference>
<dbReference type="SUPFAM" id="SSF55729">
    <property type="entry name" value="Acyl-CoA N-acyltransferases (Nat)"/>
    <property type="match status" value="1"/>
</dbReference>